<proteinExistence type="predicted"/>
<dbReference type="EMBL" id="GBXM01083979">
    <property type="protein sequence ID" value="JAH24598.1"/>
    <property type="molecule type" value="Transcribed_RNA"/>
</dbReference>
<reference evidence="1" key="2">
    <citation type="journal article" date="2015" name="Fish Shellfish Immunol.">
        <title>Early steps in the European eel (Anguilla anguilla)-Vibrio vulnificus interaction in the gills: Role of the RtxA13 toxin.</title>
        <authorList>
            <person name="Callol A."/>
            <person name="Pajuelo D."/>
            <person name="Ebbesson L."/>
            <person name="Teles M."/>
            <person name="MacKenzie S."/>
            <person name="Amaro C."/>
        </authorList>
    </citation>
    <scope>NUCLEOTIDE SEQUENCE</scope>
</reference>
<dbReference type="EMBL" id="GBXM01105755">
    <property type="protein sequence ID" value="JAH02822.1"/>
    <property type="molecule type" value="Transcribed_RNA"/>
</dbReference>
<dbReference type="EMBL" id="GBXM01092140">
    <property type="protein sequence ID" value="JAH16437.1"/>
    <property type="molecule type" value="Transcribed_RNA"/>
</dbReference>
<protein>
    <submittedName>
        <fullName evidence="1">Uncharacterized protein</fullName>
    </submittedName>
</protein>
<evidence type="ECO:0000313" key="1">
    <source>
        <dbReference type="EMBL" id="JAH02822.1"/>
    </source>
</evidence>
<organism evidence="1">
    <name type="scientific">Anguilla anguilla</name>
    <name type="common">European freshwater eel</name>
    <name type="synonym">Muraena anguilla</name>
    <dbReference type="NCBI Taxonomy" id="7936"/>
    <lineage>
        <taxon>Eukaryota</taxon>
        <taxon>Metazoa</taxon>
        <taxon>Chordata</taxon>
        <taxon>Craniata</taxon>
        <taxon>Vertebrata</taxon>
        <taxon>Euteleostomi</taxon>
        <taxon>Actinopterygii</taxon>
        <taxon>Neopterygii</taxon>
        <taxon>Teleostei</taxon>
        <taxon>Anguilliformes</taxon>
        <taxon>Anguillidae</taxon>
        <taxon>Anguilla</taxon>
    </lineage>
</organism>
<reference evidence="1" key="1">
    <citation type="submission" date="2014-11" db="EMBL/GenBank/DDBJ databases">
        <authorList>
            <person name="Amaro Gonzalez C."/>
        </authorList>
    </citation>
    <scope>NUCLEOTIDE SEQUENCE</scope>
</reference>
<accession>A0A0E9PF06</accession>
<name>A0A0E9PF06_ANGAN</name>
<dbReference type="AlphaFoldDB" id="A0A0E9PF06"/>
<sequence>MKRCLYLIIIHERNTTQQL</sequence>